<evidence type="ECO:0000256" key="1">
    <source>
        <dbReference type="SAM" id="Phobius"/>
    </source>
</evidence>
<proteinExistence type="predicted"/>
<protein>
    <submittedName>
        <fullName evidence="2">DUF2798 domain-containing protein</fullName>
    </submittedName>
</protein>
<keyword evidence="1" id="KW-0812">Transmembrane</keyword>
<accession>A0ABR6YI60</accession>
<gene>
    <name evidence="2" type="ORF">H8K27_00305</name>
</gene>
<dbReference type="Proteomes" id="UP000613113">
    <property type="component" value="Unassembled WGS sequence"/>
</dbReference>
<name>A0ABR6YI60_9BURK</name>
<sequence>MQQISACGDNTMSAYVSVLPQKMPRQIAGSKSLASMLPTILSTGVITLVATAVMRLLWLGFSNDFFGAWMEAWLTTWPIAFPVAYMLRPVLNRVSRSVSQPVVAAALPVRQGLTVTDIQRAAAEATRIAGLQVKSLPARRY</sequence>
<keyword evidence="1" id="KW-0472">Membrane</keyword>
<feature type="transmembrane region" description="Helical" evidence="1">
    <location>
        <begin position="66"/>
        <end position="87"/>
    </location>
</feature>
<keyword evidence="3" id="KW-1185">Reference proteome</keyword>
<dbReference type="EMBL" id="JACOGC010000001">
    <property type="protein sequence ID" value="MBC3883562.1"/>
    <property type="molecule type" value="Genomic_DNA"/>
</dbReference>
<evidence type="ECO:0000313" key="3">
    <source>
        <dbReference type="Proteomes" id="UP000613113"/>
    </source>
</evidence>
<dbReference type="InterPro" id="IPR021529">
    <property type="entry name" value="DUF2798"/>
</dbReference>
<dbReference type="Pfam" id="PF11391">
    <property type="entry name" value="DUF2798"/>
    <property type="match status" value="1"/>
</dbReference>
<keyword evidence="1" id="KW-1133">Transmembrane helix</keyword>
<comment type="caution">
    <text evidence="2">The sequence shown here is derived from an EMBL/GenBank/DDBJ whole genome shotgun (WGS) entry which is preliminary data.</text>
</comment>
<organism evidence="2 3">
    <name type="scientific">Undibacterium griseum</name>
    <dbReference type="NCBI Taxonomy" id="2762295"/>
    <lineage>
        <taxon>Bacteria</taxon>
        <taxon>Pseudomonadati</taxon>
        <taxon>Pseudomonadota</taxon>
        <taxon>Betaproteobacteria</taxon>
        <taxon>Burkholderiales</taxon>
        <taxon>Oxalobacteraceae</taxon>
        <taxon>Undibacterium</taxon>
    </lineage>
</organism>
<evidence type="ECO:0000313" key="2">
    <source>
        <dbReference type="EMBL" id="MBC3883562.1"/>
    </source>
</evidence>
<reference evidence="2 3" key="1">
    <citation type="submission" date="2020-08" db="EMBL/GenBank/DDBJ databases">
        <title>Novel species isolated from subtropical streams in China.</title>
        <authorList>
            <person name="Lu H."/>
        </authorList>
    </citation>
    <scope>NUCLEOTIDE SEQUENCE [LARGE SCALE GENOMIC DNA]</scope>
    <source>
        <strain evidence="2 3">FT31W</strain>
    </source>
</reference>
<feature type="transmembrane region" description="Helical" evidence="1">
    <location>
        <begin position="33"/>
        <end position="54"/>
    </location>
</feature>